<proteinExistence type="inferred from homology"/>
<feature type="compositionally biased region" description="Basic and acidic residues" evidence="4">
    <location>
        <begin position="429"/>
        <end position="459"/>
    </location>
</feature>
<dbReference type="PANTHER" id="PTHR12585:SF69">
    <property type="entry name" value="FI11703P"/>
    <property type="match status" value="1"/>
</dbReference>
<evidence type="ECO:0000256" key="3">
    <source>
        <dbReference type="ARBA" id="ARBA00023242"/>
    </source>
</evidence>
<comment type="caution">
    <text evidence="7">The sequence shown here is derived from an EMBL/GenBank/DDBJ whole genome shotgun (WGS) entry which is preliminary data.</text>
</comment>
<feature type="domain" description="Rad21/Rec8-like protein N-terminal" evidence="6">
    <location>
        <begin position="1"/>
        <end position="103"/>
    </location>
</feature>
<dbReference type="PANTHER" id="PTHR12585">
    <property type="entry name" value="SCC1 / RAD21 FAMILY MEMBER"/>
    <property type="match status" value="1"/>
</dbReference>
<accession>A0A427YGN7</accession>
<reference evidence="7 8" key="1">
    <citation type="submission" date="2018-11" db="EMBL/GenBank/DDBJ databases">
        <title>Genome sequence of Saitozyma podzolica DSM 27192.</title>
        <authorList>
            <person name="Aliyu H."/>
            <person name="Gorte O."/>
            <person name="Ochsenreither K."/>
        </authorList>
    </citation>
    <scope>NUCLEOTIDE SEQUENCE [LARGE SCALE GENOMIC DNA]</scope>
    <source>
        <strain evidence="7 8">DSM 27192</strain>
    </source>
</reference>
<comment type="similarity">
    <text evidence="2">Belongs to the rad21 family.</text>
</comment>
<feature type="region of interest" description="Disordered" evidence="4">
    <location>
        <begin position="429"/>
        <end position="592"/>
    </location>
</feature>
<feature type="domain" description="Rad21/Rec8-like protein C-terminal eukaryotic" evidence="5">
    <location>
        <begin position="617"/>
        <end position="666"/>
    </location>
</feature>
<evidence type="ECO:0000256" key="4">
    <source>
        <dbReference type="SAM" id="MobiDB-lite"/>
    </source>
</evidence>
<feature type="region of interest" description="Disordered" evidence="4">
    <location>
        <begin position="278"/>
        <end position="298"/>
    </location>
</feature>
<evidence type="ECO:0000256" key="1">
    <source>
        <dbReference type="ARBA" id="ARBA00004123"/>
    </source>
</evidence>
<dbReference type="GO" id="GO:0005634">
    <property type="term" value="C:nucleus"/>
    <property type="evidence" value="ECO:0007669"/>
    <property type="project" value="UniProtKB-SubCell"/>
</dbReference>
<dbReference type="SUPFAM" id="SSF46785">
    <property type="entry name" value="Winged helix' DNA-binding domain"/>
    <property type="match status" value="1"/>
</dbReference>
<feature type="compositionally biased region" description="Low complexity" evidence="4">
    <location>
        <begin position="471"/>
        <end position="492"/>
    </location>
</feature>
<dbReference type="InterPro" id="IPR006909">
    <property type="entry name" value="Rad21/Rec8_C_eu"/>
</dbReference>
<organism evidence="7 8">
    <name type="scientific">Saitozyma podzolica</name>
    <dbReference type="NCBI Taxonomy" id="1890683"/>
    <lineage>
        <taxon>Eukaryota</taxon>
        <taxon>Fungi</taxon>
        <taxon>Dikarya</taxon>
        <taxon>Basidiomycota</taxon>
        <taxon>Agaricomycotina</taxon>
        <taxon>Tremellomycetes</taxon>
        <taxon>Tremellales</taxon>
        <taxon>Trimorphomycetaceae</taxon>
        <taxon>Saitozyma</taxon>
    </lineage>
</organism>
<keyword evidence="3" id="KW-0539">Nucleus</keyword>
<feature type="region of interest" description="Disordered" evidence="4">
    <location>
        <begin position="169"/>
        <end position="192"/>
    </location>
</feature>
<feature type="compositionally biased region" description="Polar residues" evidence="4">
    <location>
        <begin position="564"/>
        <end position="575"/>
    </location>
</feature>
<dbReference type="GO" id="GO:0007064">
    <property type="term" value="P:mitotic sister chromatid cohesion"/>
    <property type="evidence" value="ECO:0007669"/>
    <property type="project" value="TreeGrafter"/>
</dbReference>
<keyword evidence="8" id="KW-1185">Reference proteome</keyword>
<evidence type="ECO:0000313" key="8">
    <source>
        <dbReference type="Proteomes" id="UP000279259"/>
    </source>
</evidence>
<dbReference type="AlphaFoldDB" id="A0A427YGN7"/>
<evidence type="ECO:0000256" key="2">
    <source>
        <dbReference type="ARBA" id="ARBA00009870"/>
    </source>
</evidence>
<dbReference type="EMBL" id="RSCD01000011">
    <property type="protein sequence ID" value="RSH90276.1"/>
    <property type="molecule type" value="Genomic_DNA"/>
</dbReference>
<evidence type="ECO:0000313" key="7">
    <source>
        <dbReference type="EMBL" id="RSH90276.1"/>
    </source>
</evidence>
<sequence length="675" mass="73809">MPLNDLILSKRGPLAKVWLSAHHERKLSKQQALGVDVGETVEAILTQDEGPTTLRISGQLMLGVTRIYSRKVQYLLDDCKETRERITLAFRPGIVDLPEDQITASTNAITFSDVRNDFDFLDWTWAAPPETISRGLHTAPPAQINLRGTNREFGAFNFGRPAARSFDLSSRQGSASSRHGSHDDSSSSHLDSQDFSGIDLGLDLGLDFDLGGYGDESVEVGRHVMGAASRAGSVGSRFGRKEGSLGLEGGAEDFGEVDLNLDFGNFDGAVPDLHDDRARRETSALSTPPTLSPPADVSMTEITPRTAARVANLADRNDKATDLATQRGPGAKPKKLRLLTADDELELADEDFAPPNEDDTDILGPERFIPSNPDIVRLREIVADPASHFIPTIKVGGTTMFYAGPEGLAPELQELFNFPATVLRRVRDGADEDADEHRRAKRARLEDGHPQEDDVELGRRGSAMPSEHPFDFGAGAGADDSFNFGGDFDFGAMPENDFGMPEELATPRKRRERERERNQREASLAPSRAESIARQIQFGERDEDHPLAMFDGRPPRRDAAAQDSLGSLATPSKSSVAEEETVRATKGGYSKNTGMAMGMLRRELEAIEAESEAEAGEKKVTFGQLADKASRKAASTFFFELLVLGTRDCVKLEQKKAFGEIEIRGKDKLWEEISA</sequence>
<name>A0A427YGN7_9TREE</name>
<dbReference type="Gene3D" id="1.10.10.580">
    <property type="entry name" value="Structural maintenance of chromosome 1. Chain E"/>
    <property type="match status" value="1"/>
</dbReference>
<gene>
    <name evidence="7" type="primary">MCD1</name>
    <name evidence="7" type="ORF">EHS25_001610</name>
</gene>
<dbReference type="GO" id="GO:0003682">
    <property type="term" value="F:chromatin binding"/>
    <property type="evidence" value="ECO:0007669"/>
    <property type="project" value="TreeGrafter"/>
</dbReference>
<comment type="subcellular location">
    <subcellularLocation>
        <location evidence="1">Nucleus</location>
    </subcellularLocation>
</comment>
<dbReference type="GO" id="GO:0030892">
    <property type="term" value="C:mitotic cohesin complex"/>
    <property type="evidence" value="ECO:0007669"/>
    <property type="project" value="TreeGrafter"/>
</dbReference>
<dbReference type="Pfam" id="PF04824">
    <property type="entry name" value="Rad21_Rec8"/>
    <property type="match status" value="1"/>
</dbReference>
<dbReference type="InterPro" id="IPR039781">
    <property type="entry name" value="Rad21/Rec8-like"/>
</dbReference>
<dbReference type="Proteomes" id="UP000279259">
    <property type="component" value="Unassembled WGS sequence"/>
</dbReference>
<dbReference type="Pfam" id="PF04825">
    <property type="entry name" value="Rad21_Rec8_N"/>
    <property type="match status" value="1"/>
</dbReference>
<dbReference type="GO" id="GO:1990414">
    <property type="term" value="P:replication-born double-strand break repair via sister chromatid exchange"/>
    <property type="evidence" value="ECO:0007669"/>
    <property type="project" value="TreeGrafter"/>
</dbReference>
<dbReference type="STRING" id="1890683.A0A427YGN7"/>
<protein>
    <submittedName>
        <fullName evidence="7">Sister chromatid cohesion protein 1</fullName>
    </submittedName>
</protein>
<evidence type="ECO:0000259" key="6">
    <source>
        <dbReference type="Pfam" id="PF04825"/>
    </source>
</evidence>
<dbReference type="InterPro" id="IPR006910">
    <property type="entry name" value="Rad21_Rec8_N"/>
</dbReference>
<evidence type="ECO:0000259" key="5">
    <source>
        <dbReference type="Pfam" id="PF04824"/>
    </source>
</evidence>
<dbReference type="InterPro" id="IPR023093">
    <property type="entry name" value="ScpA-like_C"/>
</dbReference>
<dbReference type="InterPro" id="IPR036390">
    <property type="entry name" value="WH_DNA-bd_sf"/>
</dbReference>
<feature type="compositionally biased region" description="Low complexity" evidence="4">
    <location>
        <begin position="283"/>
        <end position="295"/>
    </location>
</feature>
<dbReference type="OrthoDB" id="10071381at2759"/>